<dbReference type="SUPFAM" id="SSF51556">
    <property type="entry name" value="Metallo-dependent hydrolases"/>
    <property type="match status" value="1"/>
</dbReference>
<keyword evidence="3" id="KW-1185">Reference proteome</keyword>
<keyword evidence="2" id="KW-0378">Hydrolase</keyword>
<dbReference type="PANTHER" id="PTHR35563:SF2">
    <property type="entry name" value="BARREL METAL-DEPENDENT HYDROLASE, PUTATIVE (AFU_ORTHOLOGUE AFUA_1G16240)-RELATED"/>
    <property type="match status" value="1"/>
</dbReference>
<dbReference type="Gene3D" id="3.20.20.140">
    <property type="entry name" value="Metal-dependent hydrolases"/>
    <property type="match status" value="1"/>
</dbReference>
<accession>A0A0W0H625</accession>
<feature type="domain" description="Amidohydrolase-related" evidence="1">
    <location>
        <begin position="3"/>
        <end position="262"/>
    </location>
</feature>
<dbReference type="InterPro" id="IPR032466">
    <property type="entry name" value="Metal_Hydrolase"/>
</dbReference>
<dbReference type="PANTHER" id="PTHR35563">
    <property type="entry name" value="BARREL METAL-DEPENDENT HYDROLASE, PUTATIVE (AFU_ORTHOLOGUE AFUA_1G16240)-RELATED"/>
    <property type="match status" value="1"/>
</dbReference>
<reference evidence="2 3" key="1">
    <citation type="submission" date="2015-09" db="EMBL/GenBank/DDBJ databases">
        <title>Genome sequence of ICMP 13104.</title>
        <authorList>
            <person name="Visnovsky S."/>
            <person name="Lu A."/>
            <person name="Panda P."/>
            <person name="Pitman A."/>
        </authorList>
    </citation>
    <scope>NUCLEOTIDE SEQUENCE [LARGE SCALE GENOMIC DNA]</scope>
    <source>
        <strain evidence="2 3">ICMP 13104</strain>
    </source>
</reference>
<sequence>MIDPRFPLIANNGFLPEPFGVNEYLSVVKPLGIAGGAVVSGSFQGFDQSYLLDALAKLGPGFVGVTQLPASVTDEELDALNAAGVRALRFNLKRGGSEQLDQLEALALRVHERVGWHVGGSEQLDQLEALALRVHERVGWHAELYIDSRELADIETRLHKLPAISIDHLGLSAEGLPSVLRLAERGAKIKACGFGRVDFPVREALRDIYAANPNALMFGSDLPSTRAPRPFQADDVDLLIDALGEHGARQALWDNAAQFYRL</sequence>
<dbReference type="Pfam" id="PF04909">
    <property type="entry name" value="Amidohydro_2"/>
    <property type="match status" value="1"/>
</dbReference>
<evidence type="ECO:0000313" key="2">
    <source>
        <dbReference type="EMBL" id="KTB56218.1"/>
    </source>
</evidence>
<proteinExistence type="predicted"/>
<dbReference type="GO" id="GO:0016787">
    <property type="term" value="F:hydrolase activity"/>
    <property type="evidence" value="ECO:0007669"/>
    <property type="project" value="UniProtKB-KW"/>
</dbReference>
<name>A0A0W0H625_PSEVI</name>
<gene>
    <name evidence="2" type="ORF">AO067_18265</name>
</gene>
<organism evidence="2 3">
    <name type="scientific">Pseudomonas viridiflava ICMP 13104</name>
    <dbReference type="NCBI Taxonomy" id="1198305"/>
    <lineage>
        <taxon>Bacteria</taxon>
        <taxon>Pseudomonadati</taxon>
        <taxon>Pseudomonadota</taxon>
        <taxon>Gammaproteobacteria</taxon>
        <taxon>Pseudomonadales</taxon>
        <taxon>Pseudomonadaceae</taxon>
        <taxon>Pseudomonas</taxon>
    </lineage>
</organism>
<dbReference type="InterPro" id="IPR006680">
    <property type="entry name" value="Amidohydro-rel"/>
</dbReference>
<dbReference type="InterPro" id="IPR052358">
    <property type="entry name" value="Aro_Compnd_Degr_Hydrolases"/>
</dbReference>
<dbReference type="EMBL" id="LKEJ01000174">
    <property type="protein sequence ID" value="KTB56218.1"/>
    <property type="molecule type" value="Genomic_DNA"/>
</dbReference>
<evidence type="ECO:0000313" key="3">
    <source>
        <dbReference type="Proteomes" id="UP000053048"/>
    </source>
</evidence>
<protein>
    <submittedName>
        <fullName evidence="2">2-pyrone-4,6-dicarboxylate hydrolase</fullName>
    </submittedName>
</protein>
<dbReference type="Proteomes" id="UP000053048">
    <property type="component" value="Unassembled WGS sequence"/>
</dbReference>
<comment type="caution">
    <text evidence="2">The sequence shown here is derived from an EMBL/GenBank/DDBJ whole genome shotgun (WGS) entry which is preliminary data.</text>
</comment>
<dbReference type="AlphaFoldDB" id="A0A0W0H625"/>
<evidence type="ECO:0000259" key="1">
    <source>
        <dbReference type="Pfam" id="PF04909"/>
    </source>
</evidence>